<dbReference type="Gene3D" id="2.60.40.420">
    <property type="entry name" value="Cupredoxins - blue copper proteins"/>
    <property type="match status" value="1"/>
</dbReference>
<feature type="domain" description="Cytochrome c" evidence="7">
    <location>
        <begin position="546"/>
        <end position="683"/>
    </location>
</feature>
<dbReference type="InterPro" id="IPR036909">
    <property type="entry name" value="Cyt_c-like_dom_sf"/>
</dbReference>
<protein>
    <submittedName>
        <fullName evidence="8">TIM barrel protein</fullName>
    </submittedName>
</protein>
<name>A0A5M6D063_9BACT</name>
<dbReference type="InterPro" id="IPR013320">
    <property type="entry name" value="ConA-like_dom_sf"/>
</dbReference>
<evidence type="ECO:0000256" key="6">
    <source>
        <dbReference type="SAM" id="MobiDB-lite"/>
    </source>
</evidence>
<dbReference type="GO" id="GO:0009055">
    <property type="term" value="F:electron transfer activity"/>
    <property type="evidence" value="ECO:0007669"/>
    <property type="project" value="InterPro"/>
</dbReference>
<feature type="region of interest" description="Disordered" evidence="6">
    <location>
        <begin position="501"/>
        <end position="531"/>
    </location>
</feature>
<dbReference type="Gene3D" id="2.60.120.200">
    <property type="match status" value="1"/>
</dbReference>
<feature type="region of interest" description="Disordered" evidence="6">
    <location>
        <begin position="1135"/>
        <end position="1161"/>
    </location>
</feature>
<keyword evidence="4" id="KW-0186">Copper</keyword>
<dbReference type="PANTHER" id="PTHR33546">
    <property type="entry name" value="LARGE, MULTIFUNCTIONAL SECRETED PROTEIN-RELATED"/>
    <property type="match status" value="1"/>
</dbReference>
<evidence type="ECO:0000313" key="9">
    <source>
        <dbReference type="Proteomes" id="UP000324479"/>
    </source>
</evidence>
<dbReference type="InterPro" id="IPR046476">
    <property type="entry name" value="DUF6797"/>
</dbReference>
<evidence type="ECO:0000256" key="2">
    <source>
        <dbReference type="ARBA" id="ARBA00022723"/>
    </source>
</evidence>
<keyword evidence="2 5" id="KW-0479">Metal-binding</keyword>
<accession>A0A5M6D063</accession>
<proteinExistence type="predicted"/>
<dbReference type="EMBL" id="VWOX01000031">
    <property type="protein sequence ID" value="KAA5538535.1"/>
    <property type="molecule type" value="Genomic_DNA"/>
</dbReference>
<keyword evidence="3 5" id="KW-0408">Iron</keyword>
<dbReference type="Pfam" id="PF20601">
    <property type="entry name" value="DUF6797"/>
    <property type="match status" value="1"/>
</dbReference>
<evidence type="ECO:0000256" key="5">
    <source>
        <dbReference type="PROSITE-ProRule" id="PRU00433"/>
    </source>
</evidence>
<dbReference type="InterPro" id="IPR009056">
    <property type="entry name" value="Cyt_c-like_dom"/>
</dbReference>
<comment type="caution">
    <text evidence="8">The sequence shown here is derived from an EMBL/GenBank/DDBJ whole genome shotgun (WGS) entry which is preliminary data.</text>
</comment>
<evidence type="ECO:0000256" key="3">
    <source>
        <dbReference type="ARBA" id="ARBA00023004"/>
    </source>
</evidence>
<keyword evidence="9" id="KW-1185">Reference proteome</keyword>
<dbReference type="NCBIfam" id="TIGR02603">
    <property type="entry name" value="CxxCH_TIGR02603"/>
    <property type="match status" value="1"/>
</dbReference>
<sequence>MLVIPLPASEPDPVMPNSPRCVRSVFLAASLLLLTGTFRAGTLLATDDVLRRENLVAWCIVPFDAAKRTPQARAQMLSDLGIRRCAYDWRAEHVPTFEQEILAYQKHGIEFFAFWGTHDKAFELFKKYDLHPQIWQTCPSPGKANDPDNVAAAAEQLKPVARRAGEVGCKLGLYNHGGWGGEPKNLVAVCERLRADGFDHVGIVYNFHHGHDHIQDWEASFERMKPYLLCLNLNGMNPGAQPKILGIGKGSEELEMIRVVLESDYRGPIGILDHRDELDARDSLLENRDGLRWVRKELSEKGSGGPKPDTPQPLPKADRPSPSDGANQGADPGRLLPGRVAYRKPPLTAQCRATLARKDEYNILIACDSKRSGEHWELFTERGNGNLTVYLPGYSPDHVRSRAMVCDGQPHTLAMQLLPDRVRLYVDGETVADQTVERNGNRPAVPGGLGLGRLVEGTLRHQGLLLWVHLAAGEQSPVASTEAPPRDDATLGFWDLADDQRSAADEPAKNRNPTPAEDGASATLDAPPAFDADRVRGLSEEARREGDAMRGAAVFADARLGCLSCHRVGPHGGTVGPELSQVAKQRTPEQIVESVLWPGREVKPEYTSWQVLLDDGRVLTGYKEPLDSERVRIRDHSSGRVVELEQDQIEAEVQSGTVMPTGLMQSITHQQQLDLFCFLNDLGRDGQPLPESIVAALEQGQHHHPATFPILAEPIRPELWPSSRHRVNRDRLYDFYARQAEHFLGQSPMPMLIAAYPGLDGGELGHWGNQGEDQWQDGRWNETELGSMQAGVFRGNGVTVPRAVCVQLGEAGQLSICFNVDRLTIDAVWTGDFLEFSSVRYGFLGGLSAAGTMIPSKTGSPPPGEQRYQGIYRSGKRVVFAYQIDGVDYLDSPWVERDPSSESGYKLVREIAPVSEHSLRSIVKGSPSQWPQVLATRIVPGQNRPYAIDTIELPERNPWSTLLFCSGHDFLSDGSAMVCTMQGDVWHVTGLDSGVEQIGEARWRRYASGLHHPQGLVVVDDKVFVQCRDQLVCLSDRNDDGEADFYECFSKAMETSAAGHDFICGLQRDSQGRFYTASGNQGLVRISADGQHAEVIATGFRNPDGLGLMPDGTVTVPCSEGTWTPASMICAVPETGSDLTSRSGRDAGSSRPLRHYGYRGPVDHQTPSLPLAYLPRGLDNSSGGQVWADDPRWGPLANNLVHLSFGMGTVFSVLQDRVDGQLQGAVVPLAGEFSSGAHRGRFRPRDGQLYVSGMKGWGTYTPDDGCFQRMRYTGQRCQTPIGFHVHQNGIRIDFAEPLDADVASDVANHFAQCWNYRYSGAYGSPELSTTHPGVAGHDPLRLASAHVLGGGKSLFLEIPEIQPVNQLHLHLRVNEPGSIATTQRTVDGHDLIITVHRMDAPMTEFPGYTSREKTIAAHPIEVDMATNALQIDNPWLAEIKGARPIEIATGKNLTYATQMFRAKSGEAIALTLSNPDVVPHNWVLAAPESLRSVGELANQLIARPDAFARHYVPETDRVIVHTDIVGPGKEQTIYFRAPNRPGRYPYLCTFPGHWMVMNGVMVVE</sequence>
<dbReference type="Proteomes" id="UP000324479">
    <property type="component" value="Unassembled WGS sequence"/>
</dbReference>
<dbReference type="SUPFAM" id="SSF51658">
    <property type="entry name" value="Xylose isomerase-like"/>
    <property type="match status" value="1"/>
</dbReference>
<keyword evidence="1 5" id="KW-0349">Heme</keyword>
<feature type="region of interest" description="Disordered" evidence="6">
    <location>
        <begin position="297"/>
        <end position="339"/>
    </location>
</feature>
<dbReference type="Gene3D" id="3.20.20.150">
    <property type="entry name" value="Divalent-metal-dependent TIM barrel enzymes"/>
    <property type="match status" value="1"/>
</dbReference>
<dbReference type="SUPFAM" id="SSF49503">
    <property type="entry name" value="Cupredoxins"/>
    <property type="match status" value="1"/>
</dbReference>
<dbReference type="InterPro" id="IPR028871">
    <property type="entry name" value="BlueCu_1_BS"/>
</dbReference>
<dbReference type="InterPro" id="IPR036237">
    <property type="entry name" value="Xyl_isomerase-like_sf"/>
</dbReference>
<dbReference type="PROSITE" id="PS00196">
    <property type="entry name" value="COPPER_BLUE"/>
    <property type="match status" value="1"/>
</dbReference>
<gene>
    <name evidence="8" type="ORF">FYK55_27535</name>
</gene>
<organism evidence="8 9">
    <name type="scientific">Roseiconus nitratireducens</name>
    <dbReference type="NCBI Taxonomy" id="2605748"/>
    <lineage>
        <taxon>Bacteria</taxon>
        <taxon>Pseudomonadati</taxon>
        <taxon>Planctomycetota</taxon>
        <taxon>Planctomycetia</taxon>
        <taxon>Pirellulales</taxon>
        <taxon>Pirellulaceae</taxon>
        <taxon>Roseiconus</taxon>
    </lineage>
</organism>
<reference evidence="8 9" key="1">
    <citation type="submission" date="2019-08" db="EMBL/GenBank/DDBJ databases">
        <authorList>
            <person name="Dhanesh K."/>
            <person name="Kumar G."/>
            <person name="Sasikala C."/>
            <person name="Venkata Ramana C."/>
        </authorList>
    </citation>
    <scope>NUCLEOTIDE SEQUENCE [LARGE SCALE GENOMIC DNA]</scope>
    <source>
        <strain evidence="8 9">JC645</strain>
    </source>
</reference>
<dbReference type="Gene3D" id="1.10.760.10">
    <property type="entry name" value="Cytochrome c-like domain"/>
    <property type="match status" value="1"/>
</dbReference>
<dbReference type="PANTHER" id="PTHR33546:SF1">
    <property type="entry name" value="LARGE, MULTIFUNCTIONAL SECRETED PROTEIN"/>
    <property type="match status" value="1"/>
</dbReference>
<dbReference type="SUPFAM" id="SSF49899">
    <property type="entry name" value="Concanavalin A-like lectins/glucanases"/>
    <property type="match status" value="1"/>
</dbReference>
<evidence type="ECO:0000256" key="1">
    <source>
        <dbReference type="ARBA" id="ARBA00022617"/>
    </source>
</evidence>
<dbReference type="InterPro" id="IPR013427">
    <property type="entry name" value="Haem-bd_dom_put"/>
</dbReference>
<dbReference type="SUPFAM" id="SSF63829">
    <property type="entry name" value="Calcium-dependent phosphotriesterase"/>
    <property type="match status" value="1"/>
</dbReference>
<dbReference type="InterPro" id="IPR008972">
    <property type="entry name" value="Cupredoxin"/>
</dbReference>
<evidence type="ECO:0000259" key="7">
    <source>
        <dbReference type="PROSITE" id="PS51007"/>
    </source>
</evidence>
<dbReference type="CDD" id="cd04233">
    <property type="entry name" value="Auracyanin"/>
    <property type="match status" value="1"/>
</dbReference>
<dbReference type="GO" id="GO:0020037">
    <property type="term" value="F:heme binding"/>
    <property type="evidence" value="ECO:0007669"/>
    <property type="project" value="InterPro"/>
</dbReference>
<evidence type="ECO:0000256" key="4">
    <source>
        <dbReference type="ARBA" id="ARBA00023008"/>
    </source>
</evidence>
<dbReference type="GO" id="GO:0046872">
    <property type="term" value="F:metal ion binding"/>
    <property type="evidence" value="ECO:0007669"/>
    <property type="project" value="UniProtKB-KW"/>
</dbReference>
<dbReference type="SUPFAM" id="SSF46626">
    <property type="entry name" value="Cytochrome c"/>
    <property type="match status" value="1"/>
</dbReference>
<dbReference type="PROSITE" id="PS51007">
    <property type="entry name" value="CYTC"/>
    <property type="match status" value="1"/>
</dbReference>
<evidence type="ECO:0000313" key="8">
    <source>
        <dbReference type="EMBL" id="KAA5538535.1"/>
    </source>
</evidence>